<evidence type="ECO:0000313" key="2">
    <source>
        <dbReference type="EMBL" id="KAK4296908.1"/>
    </source>
</evidence>
<name>A0AAE1NVL3_9EUCA</name>
<feature type="compositionally biased region" description="Polar residues" evidence="1">
    <location>
        <begin position="92"/>
        <end position="101"/>
    </location>
</feature>
<evidence type="ECO:0000256" key="1">
    <source>
        <dbReference type="SAM" id="MobiDB-lite"/>
    </source>
</evidence>
<gene>
    <name evidence="2" type="ORF">Pmani_030631</name>
</gene>
<keyword evidence="3" id="KW-1185">Reference proteome</keyword>
<feature type="region of interest" description="Disordered" evidence="1">
    <location>
        <begin position="79"/>
        <end position="101"/>
    </location>
</feature>
<dbReference type="AlphaFoldDB" id="A0AAE1NVL3"/>
<protein>
    <submittedName>
        <fullName evidence="2">Uncharacterized protein</fullName>
    </submittedName>
</protein>
<sequence>MNQPVTDTSLTHSALEHRLCEVVFHGLISRFCPEIPNQGREKQESAQSALSNPLTPNFRHAIRAKDICTTYGNLARTRPQNSEEAIRANETRAASGNFACN</sequence>
<dbReference type="EMBL" id="JAWZYT010003747">
    <property type="protein sequence ID" value="KAK4296908.1"/>
    <property type="molecule type" value="Genomic_DNA"/>
</dbReference>
<reference evidence="2" key="1">
    <citation type="submission" date="2023-11" db="EMBL/GenBank/DDBJ databases">
        <title>Genome assemblies of two species of porcelain crab, Petrolisthes cinctipes and Petrolisthes manimaculis (Anomura: Porcellanidae).</title>
        <authorList>
            <person name="Angst P."/>
        </authorList>
    </citation>
    <scope>NUCLEOTIDE SEQUENCE</scope>
    <source>
        <strain evidence="2">PB745_02</strain>
        <tissue evidence="2">Gill</tissue>
    </source>
</reference>
<accession>A0AAE1NVL3</accession>
<proteinExistence type="predicted"/>
<evidence type="ECO:0000313" key="3">
    <source>
        <dbReference type="Proteomes" id="UP001292094"/>
    </source>
</evidence>
<organism evidence="2 3">
    <name type="scientific">Petrolisthes manimaculis</name>
    <dbReference type="NCBI Taxonomy" id="1843537"/>
    <lineage>
        <taxon>Eukaryota</taxon>
        <taxon>Metazoa</taxon>
        <taxon>Ecdysozoa</taxon>
        <taxon>Arthropoda</taxon>
        <taxon>Crustacea</taxon>
        <taxon>Multicrustacea</taxon>
        <taxon>Malacostraca</taxon>
        <taxon>Eumalacostraca</taxon>
        <taxon>Eucarida</taxon>
        <taxon>Decapoda</taxon>
        <taxon>Pleocyemata</taxon>
        <taxon>Anomura</taxon>
        <taxon>Galatheoidea</taxon>
        <taxon>Porcellanidae</taxon>
        <taxon>Petrolisthes</taxon>
    </lineage>
</organism>
<dbReference type="Proteomes" id="UP001292094">
    <property type="component" value="Unassembled WGS sequence"/>
</dbReference>
<comment type="caution">
    <text evidence="2">The sequence shown here is derived from an EMBL/GenBank/DDBJ whole genome shotgun (WGS) entry which is preliminary data.</text>
</comment>